<reference evidence="2" key="1">
    <citation type="submission" date="2020-11" db="EMBL/GenBank/DDBJ databases">
        <authorList>
            <consortium name="DOE Joint Genome Institute"/>
            <person name="Ahrendt S."/>
            <person name="Riley R."/>
            <person name="Andreopoulos W."/>
            <person name="Labutti K."/>
            <person name="Pangilinan J."/>
            <person name="Ruiz-Duenas F.J."/>
            <person name="Barrasa J.M."/>
            <person name="Sanchez-Garcia M."/>
            <person name="Camarero S."/>
            <person name="Miyauchi S."/>
            <person name="Serrano A."/>
            <person name="Linde D."/>
            <person name="Babiker R."/>
            <person name="Drula E."/>
            <person name="Ayuso-Fernandez I."/>
            <person name="Pacheco R."/>
            <person name="Padilla G."/>
            <person name="Ferreira P."/>
            <person name="Barriuso J."/>
            <person name="Kellner H."/>
            <person name="Castanera R."/>
            <person name="Alfaro M."/>
            <person name="Ramirez L."/>
            <person name="Pisabarro A.G."/>
            <person name="Kuo A."/>
            <person name="Tritt A."/>
            <person name="Lipzen A."/>
            <person name="He G."/>
            <person name="Yan M."/>
            <person name="Ng V."/>
            <person name="Cullen D."/>
            <person name="Martin F."/>
            <person name="Rosso M.-N."/>
            <person name="Henrissat B."/>
            <person name="Hibbett D."/>
            <person name="Martinez A.T."/>
            <person name="Grigoriev I.V."/>
        </authorList>
    </citation>
    <scope>NUCLEOTIDE SEQUENCE</scope>
    <source>
        <strain evidence="2">MF-IS2</strain>
    </source>
</reference>
<proteinExistence type="predicted"/>
<evidence type="ECO:0000313" key="3">
    <source>
        <dbReference type="Proteomes" id="UP000807342"/>
    </source>
</evidence>
<keyword evidence="1" id="KW-0812">Transmembrane</keyword>
<protein>
    <submittedName>
        <fullName evidence="2">Uncharacterized protein</fullName>
    </submittedName>
</protein>
<keyword evidence="3" id="KW-1185">Reference proteome</keyword>
<organism evidence="2 3">
    <name type="scientific">Macrolepiota fuliginosa MF-IS2</name>
    <dbReference type="NCBI Taxonomy" id="1400762"/>
    <lineage>
        <taxon>Eukaryota</taxon>
        <taxon>Fungi</taxon>
        <taxon>Dikarya</taxon>
        <taxon>Basidiomycota</taxon>
        <taxon>Agaricomycotina</taxon>
        <taxon>Agaricomycetes</taxon>
        <taxon>Agaricomycetidae</taxon>
        <taxon>Agaricales</taxon>
        <taxon>Agaricineae</taxon>
        <taxon>Agaricaceae</taxon>
        <taxon>Macrolepiota</taxon>
    </lineage>
</organism>
<comment type="caution">
    <text evidence="2">The sequence shown here is derived from an EMBL/GenBank/DDBJ whole genome shotgun (WGS) entry which is preliminary data.</text>
</comment>
<name>A0A9P5X9Y9_9AGAR</name>
<feature type="non-terminal residue" evidence="2">
    <location>
        <position position="1"/>
    </location>
</feature>
<feature type="transmembrane region" description="Helical" evidence="1">
    <location>
        <begin position="98"/>
        <end position="118"/>
    </location>
</feature>
<sequence>RNSIGAPSSHVPLKIHLPKILFLSTKLALSKVSSSQLPYRGSFEALGFGCGESPRRHRAYPRSIHGKQLALSTTVPDRGCSRTALPCTESGTWICLRVWLRLVTLCCLCLMTGLRLKAPGCEDMSVLAFVISWRAGTSLFIAIVIR</sequence>
<evidence type="ECO:0000256" key="1">
    <source>
        <dbReference type="SAM" id="Phobius"/>
    </source>
</evidence>
<keyword evidence="1" id="KW-0472">Membrane</keyword>
<evidence type="ECO:0000313" key="2">
    <source>
        <dbReference type="EMBL" id="KAF9447184.1"/>
    </source>
</evidence>
<feature type="transmembrane region" description="Helical" evidence="1">
    <location>
        <begin position="124"/>
        <end position="145"/>
    </location>
</feature>
<dbReference type="EMBL" id="MU151211">
    <property type="protein sequence ID" value="KAF9447184.1"/>
    <property type="molecule type" value="Genomic_DNA"/>
</dbReference>
<dbReference type="AlphaFoldDB" id="A0A9P5X9Y9"/>
<accession>A0A9P5X9Y9</accession>
<keyword evidence="1" id="KW-1133">Transmembrane helix</keyword>
<dbReference type="Proteomes" id="UP000807342">
    <property type="component" value="Unassembled WGS sequence"/>
</dbReference>
<gene>
    <name evidence="2" type="ORF">P691DRAFT_138146</name>
</gene>